<dbReference type="EMBL" id="CP000499">
    <property type="protein sequence ID" value="ABN66670.1"/>
    <property type="molecule type" value="Genomic_DNA"/>
</dbReference>
<dbReference type="KEGG" id="pic:PICST_84246"/>
<keyword evidence="4 9" id="KW-0812">Transmembrane</keyword>
<dbReference type="STRING" id="322104.A3LUX3"/>
<dbReference type="RefSeq" id="XP_001384699.1">
    <property type="nucleotide sequence ID" value="XM_001384662.1"/>
</dbReference>
<feature type="transmembrane region" description="Helical" evidence="9">
    <location>
        <begin position="472"/>
        <end position="494"/>
    </location>
</feature>
<feature type="transmembrane region" description="Helical" evidence="9">
    <location>
        <begin position="434"/>
        <end position="451"/>
    </location>
</feature>
<dbReference type="Gene3D" id="1.20.1740.10">
    <property type="entry name" value="Amino acid/polyamine transporter I"/>
    <property type="match status" value="1"/>
</dbReference>
<dbReference type="Pfam" id="PF00324">
    <property type="entry name" value="AA_permease"/>
    <property type="match status" value="1"/>
</dbReference>
<feature type="transmembrane region" description="Helical" evidence="9">
    <location>
        <begin position="64"/>
        <end position="85"/>
    </location>
</feature>
<accession>A3LUX3</accession>
<feature type="domain" description="Amino acid permease/ SLC12A" evidence="10">
    <location>
        <begin position="64"/>
        <end position="525"/>
    </location>
</feature>
<keyword evidence="7 9" id="KW-0472">Membrane</keyword>
<evidence type="ECO:0000256" key="8">
    <source>
        <dbReference type="SAM" id="MobiDB-lite"/>
    </source>
</evidence>
<dbReference type="PROSITE" id="PS00218">
    <property type="entry name" value="AMINO_ACID_PERMEASE_1"/>
    <property type="match status" value="1"/>
</dbReference>
<keyword evidence="12" id="KW-1185">Reference proteome</keyword>
<feature type="transmembrane region" description="Helical" evidence="9">
    <location>
        <begin position="296"/>
        <end position="317"/>
    </location>
</feature>
<feature type="region of interest" description="Disordered" evidence="8">
    <location>
        <begin position="1"/>
        <end position="32"/>
    </location>
</feature>
<dbReference type="GeneID" id="4839472"/>
<feature type="transmembrane region" description="Helical" evidence="9">
    <location>
        <begin position="199"/>
        <end position="223"/>
    </location>
</feature>
<evidence type="ECO:0000256" key="5">
    <source>
        <dbReference type="ARBA" id="ARBA00022970"/>
    </source>
</evidence>
<evidence type="ECO:0000256" key="9">
    <source>
        <dbReference type="SAM" id="Phobius"/>
    </source>
</evidence>
<dbReference type="InterPro" id="IPR004841">
    <property type="entry name" value="AA-permease/SLC12A_dom"/>
</dbReference>
<evidence type="ECO:0000256" key="7">
    <source>
        <dbReference type="ARBA" id="ARBA00023136"/>
    </source>
</evidence>
<dbReference type="FunCoup" id="A3LUX3">
    <property type="interactions" value="186"/>
</dbReference>
<feature type="transmembrane region" description="Helical" evidence="9">
    <location>
        <begin position="500"/>
        <end position="520"/>
    </location>
</feature>
<organism evidence="11 12">
    <name type="scientific">Scheffersomyces stipitis (strain ATCC 58785 / CBS 6054 / NBRC 10063 / NRRL Y-11545)</name>
    <name type="common">Yeast</name>
    <name type="synonym">Pichia stipitis</name>
    <dbReference type="NCBI Taxonomy" id="322104"/>
    <lineage>
        <taxon>Eukaryota</taxon>
        <taxon>Fungi</taxon>
        <taxon>Dikarya</taxon>
        <taxon>Ascomycota</taxon>
        <taxon>Saccharomycotina</taxon>
        <taxon>Pichiomycetes</taxon>
        <taxon>Debaryomycetaceae</taxon>
        <taxon>Scheffersomyces</taxon>
    </lineage>
</organism>
<dbReference type="PIRSF" id="PIRSF006060">
    <property type="entry name" value="AA_transporter"/>
    <property type="match status" value="1"/>
</dbReference>
<dbReference type="HOGENOM" id="CLU_007946_12_1_1"/>
<dbReference type="GO" id="GO:0015171">
    <property type="term" value="F:amino acid transmembrane transporter activity"/>
    <property type="evidence" value="ECO:0007669"/>
    <property type="project" value="TreeGrafter"/>
</dbReference>
<feature type="compositionally biased region" description="Polar residues" evidence="8">
    <location>
        <begin position="18"/>
        <end position="27"/>
    </location>
</feature>
<evidence type="ECO:0000256" key="4">
    <source>
        <dbReference type="ARBA" id="ARBA00022692"/>
    </source>
</evidence>
<keyword evidence="6 9" id="KW-1133">Transmembrane helix</keyword>
<evidence type="ECO:0000313" key="12">
    <source>
        <dbReference type="Proteomes" id="UP000002258"/>
    </source>
</evidence>
<feature type="transmembrane region" description="Helical" evidence="9">
    <location>
        <begin position="172"/>
        <end position="193"/>
    </location>
</feature>
<evidence type="ECO:0000313" key="11">
    <source>
        <dbReference type="EMBL" id="ABN66670.1"/>
    </source>
</evidence>
<gene>
    <name evidence="11" type="primary">CAN2</name>
    <name evidence="11" type="ORF">PICST_84246</name>
</gene>
<dbReference type="OMA" id="TEEKHSH"/>
<evidence type="ECO:0000256" key="1">
    <source>
        <dbReference type="ARBA" id="ARBA00004141"/>
    </source>
</evidence>
<dbReference type="GO" id="GO:0016020">
    <property type="term" value="C:membrane"/>
    <property type="evidence" value="ECO:0007669"/>
    <property type="project" value="UniProtKB-SubCell"/>
</dbReference>
<dbReference type="InterPro" id="IPR050524">
    <property type="entry name" value="APC_YAT"/>
</dbReference>
<dbReference type="AlphaFoldDB" id="A3LUX3"/>
<feature type="transmembrane region" description="Helical" evidence="9">
    <location>
        <begin position="353"/>
        <end position="375"/>
    </location>
</feature>
<evidence type="ECO:0000256" key="2">
    <source>
        <dbReference type="ARBA" id="ARBA00006983"/>
    </source>
</evidence>
<proteinExistence type="inferred from homology"/>
<dbReference type="OrthoDB" id="3900342at2759"/>
<evidence type="ECO:0000259" key="10">
    <source>
        <dbReference type="Pfam" id="PF00324"/>
    </source>
</evidence>
<evidence type="ECO:0000256" key="3">
    <source>
        <dbReference type="ARBA" id="ARBA00022448"/>
    </source>
</evidence>
<keyword evidence="3" id="KW-0813">Transport</keyword>
<dbReference type="InParanoid" id="A3LUX3"/>
<sequence length="569" mass="63218">MSDFEKNSSSIGDYRDVQLNNQSSYNSNKKEKQIDLLDDRTFEQENDSNSEFGEVKRSLKARQISMIAIGGTIGTGLFISTGGTLADAGPVSALISFLFMTTLAFSVTQSLGEMATLIPVSGSFTQFVTRWCSPALGAANGWNYWFSWAITFSLELSVVGQVIQRWTDAVPLAAWIAIFFVILTVFNLFPVKYYGEVEFWIASLKVIFVFIWLIYAFIMVCGAGKTGPIGFRYWRNPGPWGPGILVSSNINTARFLGWLSSLINAAFTFQGTELVGISAGESSNPRKTVPSAIRKVLFRILVFYVLCMLFIGLLVPYDDPKLAGNDGTYTASSPFIIAIQNCGTKGLPDVYNAVILVTIISAANSNVYCGSRILYGLAQSGVAPKFFKFTSKQGVPIVAVLFTAAFGSLGFLATSSQGNNAFNWLLNITATSGLIAWGWISFTHIRFMNILKSRNISRDSLPFKARWCPVNAYYACITIFILVFVQGFSVFWDFNATDFFTAYVSVILFVACYIVFHFIFNGKKSMSVRSLLIPLDECDIDSGVREIDEMEWEEEEPKNLWDKFWNLIA</sequence>
<feature type="transmembrane region" description="Helical" evidence="9">
    <location>
        <begin position="91"/>
        <end position="108"/>
    </location>
</feature>
<dbReference type="InterPro" id="IPR004840">
    <property type="entry name" value="Amino_acid_permease_CS"/>
</dbReference>
<comment type="subcellular location">
    <subcellularLocation>
        <location evidence="1">Membrane</location>
        <topology evidence="1">Multi-pass membrane protein</topology>
    </subcellularLocation>
</comment>
<dbReference type="eggNOG" id="KOG1286">
    <property type="taxonomic scope" value="Eukaryota"/>
</dbReference>
<feature type="transmembrane region" description="Helical" evidence="9">
    <location>
        <begin position="395"/>
        <end position="414"/>
    </location>
</feature>
<dbReference type="PANTHER" id="PTHR43341:SF4">
    <property type="entry name" value="ARGININE PERMEASE CAN1-RELATED"/>
    <property type="match status" value="1"/>
</dbReference>
<comment type="similarity">
    <text evidence="2">Belongs to the amino acid-polyamine-organocation (APC) superfamily. YAT (TC 2.A.3.10) family.</text>
</comment>
<reference evidence="11 12" key="1">
    <citation type="journal article" date="2007" name="Nat. Biotechnol.">
        <title>Genome sequence of the lignocellulose-bioconverting and xylose-fermenting yeast Pichia stipitis.</title>
        <authorList>
            <person name="Jeffries T.W."/>
            <person name="Grigoriev I.V."/>
            <person name="Grimwood J."/>
            <person name="Laplaza J.M."/>
            <person name="Aerts A."/>
            <person name="Salamov A."/>
            <person name="Schmutz J."/>
            <person name="Lindquist E."/>
            <person name="Dehal P."/>
            <person name="Shapiro H."/>
            <person name="Jin Y.S."/>
            <person name="Passoth V."/>
            <person name="Richardson P.M."/>
        </authorList>
    </citation>
    <scope>NUCLEOTIDE SEQUENCE [LARGE SCALE GENOMIC DNA]</scope>
    <source>
        <strain evidence="12">ATCC 58785 / CBS 6054 / NBRC 10063 / NRRL Y-11545</strain>
    </source>
</reference>
<protein>
    <submittedName>
        <fullName evidence="11">Arginine permease</fullName>
    </submittedName>
</protein>
<evidence type="ECO:0000256" key="6">
    <source>
        <dbReference type="ARBA" id="ARBA00022989"/>
    </source>
</evidence>
<dbReference type="Proteomes" id="UP000002258">
    <property type="component" value="Chromosome 5"/>
</dbReference>
<name>A3LUX3_PICST</name>
<keyword evidence="5" id="KW-0029">Amino-acid transport</keyword>
<dbReference type="FunFam" id="1.20.1740.10:FF:000006">
    <property type="entry name" value="General amino acid permease"/>
    <property type="match status" value="1"/>
</dbReference>
<dbReference type="PANTHER" id="PTHR43341">
    <property type="entry name" value="AMINO ACID PERMEASE"/>
    <property type="match status" value="1"/>
</dbReference>